<name>A0A378PM33_9GAMM</name>
<evidence type="ECO:0000256" key="7">
    <source>
        <dbReference type="SAM" id="MobiDB-lite"/>
    </source>
</evidence>
<comment type="subcellular location">
    <subcellularLocation>
        <location evidence="1">Cell membrane</location>
        <topology evidence="1">Multi-pass membrane protein</topology>
    </subcellularLocation>
</comment>
<accession>A0A378PM33</accession>
<dbReference type="PANTHER" id="PTHR24221">
    <property type="entry name" value="ATP-BINDING CASSETTE SUB-FAMILY B"/>
    <property type="match status" value="1"/>
</dbReference>
<dbReference type="SMART" id="SM00382">
    <property type="entry name" value="AAA"/>
    <property type="match status" value="1"/>
</dbReference>
<dbReference type="InterPro" id="IPR036640">
    <property type="entry name" value="ABC1_TM_sf"/>
</dbReference>
<sequence>MTEPITPTVSPTAPPNAGQSIPPQSSKPKRKKPRRSQEDITANAFLKATFKPVKKSMMMAYLLDIVSVLVLVGQACVLVWLFDGWLTSFVQGVPLPDRVTGSGLWLNLALLFGCMAGRIGIGYARDHLLSDAGLKVASSVRAKLLGKLGELGQARRYFGADGALSTKVIDEPDHLIGYARFNVQKMTAVTTPLILAGCVAFYSPMAAVILLVTAPLVPIFMAIIGIATTRKSREQMDALAQLGGRFLDWIRGVNTLSRLGAVDIAVSDIANSSEDYRKRTMDVLKIAFLNSAVLEFLSALSIALVAVYLGFGLMGILPWAKGQLLTTYSTALFILLLAPELYAPLRRLGAEYHVKGQATASAKSIAPMLGFKTKALGDIAMTLKSPPAFELKNITAFGDDGRVRLSPTSLTFGAGERTAVMGESGAGKSTLLHILLGFGDFEGDVIVHADGKLMRYADLDVSRLRADIGYLSQTVPLLPMSIADNLRLAKPSASDDELVQVLKDVALWDIVNQLPNGINTMLAERGGGLSGGQGHRLAIAQLLLQDAKVWLLDEPTEHLDPETASMIWALLARLSAGKTVIWVTHDKAQVAADNFEKVYDLGKQQGGAA</sequence>
<feature type="transmembrane region" description="Helical" evidence="8">
    <location>
        <begin position="208"/>
        <end position="227"/>
    </location>
</feature>
<dbReference type="CDD" id="cd18584">
    <property type="entry name" value="ABC_6TM_AarD_CydD"/>
    <property type="match status" value="1"/>
</dbReference>
<dbReference type="Gene3D" id="1.20.1560.10">
    <property type="entry name" value="ABC transporter type 1, transmembrane domain"/>
    <property type="match status" value="1"/>
</dbReference>
<dbReference type="InterPro" id="IPR003439">
    <property type="entry name" value="ABC_transporter-like_ATP-bd"/>
</dbReference>
<dbReference type="GO" id="GO:0034040">
    <property type="term" value="F:ATPase-coupled lipid transmembrane transporter activity"/>
    <property type="evidence" value="ECO:0007669"/>
    <property type="project" value="TreeGrafter"/>
</dbReference>
<dbReference type="EMBL" id="UGPW01000001">
    <property type="protein sequence ID" value="STY87180.1"/>
    <property type="molecule type" value="Genomic_DNA"/>
</dbReference>
<feature type="transmembrane region" description="Helical" evidence="8">
    <location>
        <begin position="61"/>
        <end position="82"/>
    </location>
</feature>
<dbReference type="AlphaFoldDB" id="A0A378PM33"/>
<dbReference type="GO" id="GO:0042883">
    <property type="term" value="P:cysteine transport"/>
    <property type="evidence" value="ECO:0007669"/>
    <property type="project" value="InterPro"/>
</dbReference>
<evidence type="ECO:0000256" key="5">
    <source>
        <dbReference type="ARBA" id="ARBA00022989"/>
    </source>
</evidence>
<keyword evidence="3" id="KW-0547">Nucleotide-binding</keyword>
<feature type="transmembrane region" description="Helical" evidence="8">
    <location>
        <begin position="287"/>
        <end position="311"/>
    </location>
</feature>
<protein>
    <submittedName>
        <fullName evidence="11">ATP-binding/permease protein CydD</fullName>
    </submittedName>
</protein>
<keyword evidence="2 8" id="KW-0812">Transmembrane</keyword>
<dbReference type="NCBIfam" id="TIGR02857">
    <property type="entry name" value="CydD"/>
    <property type="match status" value="1"/>
</dbReference>
<keyword evidence="6 8" id="KW-0472">Membrane</keyword>
<evidence type="ECO:0000256" key="6">
    <source>
        <dbReference type="ARBA" id="ARBA00023136"/>
    </source>
</evidence>
<feature type="region of interest" description="Disordered" evidence="7">
    <location>
        <begin position="1"/>
        <end position="38"/>
    </location>
</feature>
<dbReference type="InterPro" id="IPR039421">
    <property type="entry name" value="Type_1_exporter"/>
</dbReference>
<feature type="compositionally biased region" description="Polar residues" evidence="7">
    <location>
        <begin position="1"/>
        <end position="11"/>
    </location>
</feature>
<evidence type="ECO:0000256" key="2">
    <source>
        <dbReference type="ARBA" id="ARBA00022692"/>
    </source>
</evidence>
<evidence type="ECO:0000256" key="8">
    <source>
        <dbReference type="SAM" id="Phobius"/>
    </source>
</evidence>
<evidence type="ECO:0000259" key="10">
    <source>
        <dbReference type="PROSITE" id="PS50929"/>
    </source>
</evidence>
<dbReference type="Proteomes" id="UP000255102">
    <property type="component" value="Unassembled WGS sequence"/>
</dbReference>
<evidence type="ECO:0000313" key="11">
    <source>
        <dbReference type="EMBL" id="STY87180.1"/>
    </source>
</evidence>
<dbReference type="InterPro" id="IPR011527">
    <property type="entry name" value="ABC1_TM_dom"/>
</dbReference>
<dbReference type="InterPro" id="IPR027417">
    <property type="entry name" value="P-loop_NTPase"/>
</dbReference>
<dbReference type="GO" id="GO:0005524">
    <property type="term" value="F:ATP binding"/>
    <property type="evidence" value="ECO:0007669"/>
    <property type="project" value="UniProtKB-KW"/>
</dbReference>
<dbReference type="Pfam" id="PF00005">
    <property type="entry name" value="ABC_tran"/>
    <property type="match status" value="1"/>
</dbReference>
<feature type="transmembrane region" description="Helical" evidence="8">
    <location>
        <begin position="102"/>
        <end position="121"/>
    </location>
</feature>
<evidence type="ECO:0000313" key="12">
    <source>
        <dbReference type="Proteomes" id="UP000255102"/>
    </source>
</evidence>
<dbReference type="PROSITE" id="PS50893">
    <property type="entry name" value="ABC_TRANSPORTER_2"/>
    <property type="match status" value="1"/>
</dbReference>
<dbReference type="InterPro" id="IPR014216">
    <property type="entry name" value="ABC_transptr_CydD"/>
</dbReference>
<evidence type="ECO:0000256" key="4">
    <source>
        <dbReference type="ARBA" id="ARBA00022840"/>
    </source>
</evidence>
<organism evidence="11 12">
    <name type="scientific">Moraxella ovis</name>
    <dbReference type="NCBI Taxonomy" id="29433"/>
    <lineage>
        <taxon>Bacteria</taxon>
        <taxon>Pseudomonadati</taxon>
        <taxon>Pseudomonadota</taxon>
        <taxon>Gammaproteobacteria</taxon>
        <taxon>Moraxellales</taxon>
        <taxon>Moraxellaceae</taxon>
        <taxon>Moraxella</taxon>
    </lineage>
</organism>
<dbReference type="STRING" id="29433.MOVS_05610"/>
<dbReference type="PROSITE" id="PS50929">
    <property type="entry name" value="ABC_TM1F"/>
    <property type="match status" value="1"/>
</dbReference>
<feature type="domain" description="ABC transporter" evidence="9">
    <location>
        <begin position="389"/>
        <end position="609"/>
    </location>
</feature>
<dbReference type="Pfam" id="PF00664">
    <property type="entry name" value="ABC_membrane"/>
    <property type="match status" value="1"/>
</dbReference>
<keyword evidence="4 11" id="KW-0067">ATP-binding</keyword>
<dbReference type="GO" id="GO:0140359">
    <property type="term" value="F:ABC-type transporter activity"/>
    <property type="evidence" value="ECO:0007669"/>
    <property type="project" value="InterPro"/>
</dbReference>
<feature type="transmembrane region" description="Helical" evidence="8">
    <location>
        <begin position="323"/>
        <end position="343"/>
    </location>
</feature>
<evidence type="ECO:0000256" key="1">
    <source>
        <dbReference type="ARBA" id="ARBA00004651"/>
    </source>
</evidence>
<feature type="domain" description="ABC transmembrane type-1" evidence="10">
    <location>
        <begin position="65"/>
        <end position="357"/>
    </location>
</feature>
<evidence type="ECO:0000259" key="9">
    <source>
        <dbReference type="PROSITE" id="PS50893"/>
    </source>
</evidence>
<keyword evidence="5 8" id="KW-1133">Transmembrane helix</keyword>
<gene>
    <name evidence="11" type="primary">cydD</name>
    <name evidence="11" type="ORF">NCTC11227_01181</name>
</gene>
<dbReference type="SUPFAM" id="SSF90123">
    <property type="entry name" value="ABC transporter transmembrane region"/>
    <property type="match status" value="1"/>
</dbReference>
<dbReference type="GO" id="GO:0005886">
    <property type="term" value="C:plasma membrane"/>
    <property type="evidence" value="ECO:0007669"/>
    <property type="project" value="UniProtKB-SubCell"/>
</dbReference>
<dbReference type="GO" id="GO:0016887">
    <property type="term" value="F:ATP hydrolysis activity"/>
    <property type="evidence" value="ECO:0007669"/>
    <property type="project" value="InterPro"/>
</dbReference>
<dbReference type="RefSeq" id="WP_084260631.1">
    <property type="nucleotide sequence ID" value="NZ_CP011158.1"/>
</dbReference>
<reference evidence="11 12" key="1">
    <citation type="submission" date="2018-06" db="EMBL/GenBank/DDBJ databases">
        <authorList>
            <consortium name="Pathogen Informatics"/>
            <person name="Doyle S."/>
        </authorList>
    </citation>
    <scope>NUCLEOTIDE SEQUENCE [LARGE SCALE GENOMIC DNA]</scope>
    <source>
        <strain evidence="11 12">NCTC11227</strain>
    </source>
</reference>
<dbReference type="SUPFAM" id="SSF52540">
    <property type="entry name" value="P-loop containing nucleoside triphosphate hydrolases"/>
    <property type="match status" value="1"/>
</dbReference>
<proteinExistence type="predicted"/>
<dbReference type="Gene3D" id="3.40.50.300">
    <property type="entry name" value="P-loop containing nucleotide triphosphate hydrolases"/>
    <property type="match status" value="1"/>
</dbReference>
<dbReference type="PANTHER" id="PTHR24221:SF261">
    <property type="entry name" value="GLUTATHIONE_L-CYSTEINE TRANSPORT SYSTEM ATP-BINDING_PERMEASE PROTEIN CYDD"/>
    <property type="match status" value="1"/>
</dbReference>
<dbReference type="InterPro" id="IPR003593">
    <property type="entry name" value="AAA+_ATPase"/>
</dbReference>
<evidence type="ECO:0000256" key="3">
    <source>
        <dbReference type="ARBA" id="ARBA00022741"/>
    </source>
</evidence>